<sequence length="153" mass="17001">LPDDIGQHFCSKHSNVLRHGPMHAFEHRSYLKGLSPMFAHMSSISSSTSRRLGDTTQSSLDCVLSNMAHQAAFATIGFGTLLAFVTFLTCVRFIVPRQRRALTKDSGTLLAFIRSFTRVRPNVLLQIPTKRKGFGTQLTNCKGYLQPSSGIRM</sequence>
<dbReference type="EMBL" id="GADI01000589">
    <property type="protein sequence ID" value="JAA73219.1"/>
    <property type="molecule type" value="mRNA"/>
</dbReference>
<evidence type="ECO:0000313" key="2">
    <source>
        <dbReference type="EMBL" id="JAA73219.1"/>
    </source>
</evidence>
<feature type="transmembrane region" description="Helical" evidence="1">
    <location>
        <begin position="71"/>
        <end position="95"/>
    </location>
</feature>
<name>A0A0K8RRG7_IXORI</name>
<evidence type="ECO:0000256" key="1">
    <source>
        <dbReference type="SAM" id="Phobius"/>
    </source>
</evidence>
<dbReference type="PANTHER" id="PTHR33426:SF30">
    <property type="match status" value="1"/>
</dbReference>
<protein>
    <submittedName>
        <fullName evidence="2">Putative ovo</fullName>
    </submittedName>
</protein>
<keyword evidence="1" id="KW-0812">Transmembrane</keyword>
<keyword evidence="1" id="KW-1133">Transmembrane helix</keyword>
<keyword evidence="1" id="KW-0472">Membrane</keyword>
<reference evidence="2" key="1">
    <citation type="submission" date="2012-12" db="EMBL/GenBank/DDBJ databases">
        <title>Identification and characterization of a phenylalanine ammonia-lyase gene family in Isatis indigotica Fort.</title>
        <authorList>
            <person name="Liu Q."/>
            <person name="Chen J."/>
            <person name="Zhou X."/>
            <person name="Di P."/>
            <person name="Xiao Y."/>
            <person name="Xuan H."/>
            <person name="Zhang L."/>
            <person name="Chen W."/>
        </authorList>
    </citation>
    <scope>NUCLEOTIDE SEQUENCE</scope>
    <source>
        <tissue evidence="2">Salivary gland</tissue>
    </source>
</reference>
<dbReference type="AlphaFoldDB" id="A0A0K8RRG7"/>
<proteinExistence type="evidence at transcript level"/>
<organism evidence="2">
    <name type="scientific">Ixodes ricinus</name>
    <name type="common">Common tick</name>
    <name type="synonym">Acarus ricinus</name>
    <dbReference type="NCBI Taxonomy" id="34613"/>
    <lineage>
        <taxon>Eukaryota</taxon>
        <taxon>Metazoa</taxon>
        <taxon>Ecdysozoa</taxon>
        <taxon>Arthropoda</taxon>
        <taxon>Chelicerata</taxon>
        <taxon>Arachnida</taxon>
        <taxon>Acari</taxon>
        <taxon>Parasitiformes</taxon>
        <taxon>Ixodida</taxon>
        <taxon>Ixodoidea</taxon>
        <taxon>Ixodidae</taxon>
        <taxon>Ixodinae</taxon>
        <taxon>Ixodes</taxon>
    </lineage>
</organism>
<dbReference type="PANTHER" id="PTHR33426">
    <property type="entry name" value="C2H2-TYPE DOMAIN-CONTAINING PROTEIN"/>
    <property type="match status" value="1"/>
</dbReference>
<feature type="non-terminal residue" evidence="2">
    <location>
        <position position="1"/>
    </location>
</feature>
<accession>A0A0K8RRG7</accession>